<feature type="compositionally biased region" description="Basic residues" evidence="1">
    <location>
        <begin position="90"/>
        <end position="100"/>
    </location>
</feature>
<dbReference type="AlphaFoldDB" id="A0A438FP01"/>
<proteinExistence type="predicted"/>
<reference evidence="2 3" key="1">
    <citation type="journal article" date="2018" name="PLoS Genet.">
        <title>Population sequencing reveals clonal diversity and ancestral inbreeding in the grapevine cultivar Chardonnay.</title>
        <authorList>
            <person name="Roach M.J."/>
            <person name="Johnson D.L."/>
            <person name="Bohlmann J."/>
            <person name="van Vuuren H.J."/>
            <person name="Jones S.J."/>
            <person name="Pretorius I.S."/>
            <person name="Schmidt S.A."/>
            <person name="Borneman A.R."/>
        </authorList>
    </citation>
    <scope>NUCLEOTIDE SEQUENCE [LARGE SCALE GENOMIC DNA]</scope>
    <source>
        <strain evidence="3">cv. Chardonnay</strain>
        <tissue evidence="2">Leaf</tissue>
    </source>
</reference>
<dbReference type="PANTHER" id="PTHR33018:SF31">
    <property type="entry name" value="TRANSPOSASE, PTTA_EN_SPM, PLANT"/>
    <property type="match status" value="1"/>
</dbReference>
<dbReference type="Proteomes" id="UP000288805">
    <property type="component" value="Unassembled WGS sequence"/>
</dbReference>
<accession>A0A438FP01</accession>
<comment type="caution">
    <text evidence="2">The sequence shown here is derived from an EMBL/GenBank/DDBJ whole genome shotgun (WGS) entry which is preliminary data.</text>
</comment>
<organism evidence="2 3">
    <name type="scientific">Vitis vinifera</name>
    <name type="common">Grape</name>
    <dbReference type="NCBI Taxonomy" id="29760"/>
    <lineage>
        <taxon>Eukaryota</taxon>
        <taxon>Viridiplantae</taxon>
        <taxon>Streptophyta</taxon>
        <taxon>Embryophyta</taxon>
        <taxon>Tracheophyta</taxon>
        <taxon>Spermatophyta</taxon>
        <taxon>Magnoliopsida</taxon>
        <taxon>eudicotyledons</taxon>
        <taxon>Gunneridae</taxon>
        <taxon>Pentapetalae</taxon>
        <taxon>rosids</taxon>
        <taxon>Vitales</taxon>
        <taxon>Vitaceae</taxon>
        <taxon>Viteae</taxon>
        <taxon>Vitis</taxon>
    </lineage>
</organism>
<feature type="region of interest" description="Disordered" evidence="1">
    <location>
        <begin position="86"/>
        <end position="121"/>
    </location>
</feature>
<protein>
    <recommendedName>
        <fullName evidence="4">Transposase</fullName>
    </recommendedName>
</protein>
<evidence type="ECO:0000256" key="1">
    <source>
        <dbReference type="SAM" id="MobiDB-lite"/>
    </source>
</evidence>
<dbReference type="PANTHER" id="PTHR33018">
    <property type="entry name" value="OS10G0338966 PROTEIN-RELATED"/>
    <property type="match status" value="1"/>
</dbReference>
<gene>
    <name evidence="2" type="ORF">CK203_065993</name>
</gene>
<evidence type="ECO:0000313" key="3">
    <source>
        <dbReference type="Proteomes" id="UP000288805"/>
    </source>
</evidence>
<evidence type="ECO:0008006" key="4">
    <source>
        <dbReference type="Google" id="ProtNLM"/>
    </source>
</evidence>
<feature type="compositionally biased region" description="Polar residues" evidence="1">
    <location>
        <begin position="105"/>
        <end position="115"/>
    </location>
</feature>
<sequence>MREKYVYIYRVSRKGYAGLQEELMQKTGSRKPIDRWVLWKLARLKKCEYDDVTRPVMEKIDELAKAVEEGKIICVGQKDILTLALGTSKHPGRVKGKSGKKKDQNNSSTHQNPQKTLEEEECQRMLREKVKSLEEEIISLKAEKKSPSHPTLK</sequence>
<name>A0A438FP01_VITVI</name>
<dbReference type="EMBL" id="QGNW01000815">
    <property type="protein sequence ID" value="RVW61684.1"/>
    <property type="molecule type" value="Genomic_DNA"/>
</dbReference>
<evidence type="ECO:0000313" key="2">
    <source>
        <dbReference type="EMBL" id="RVW61684.1"/>
    </source>
</evidence>